<dbReference type="InterPro" id="IPR018077">
    <property type="entry name" value="Glyco_hydro_fam25_subgr"/>
</dbReference>
<evidence type="ECO:0000313" key="5">
    <source>
        <dbReference type="EMBL" id="MDO7907175.1"/>
    </source>
</evidence>
<accession>A0ABT9CD29</accession>
<dbReference type="Pfam" id="PF01183">
    <property type="entry name" value="Glyco_hydro_25"/>
    <property type="match status" value="1"/>
</dbReference>
<organism evidence="5 6">
    <name type="scientific">Paenibacillus lacisoli</name>
    <dbReference type="NCBI Taxonomy" id="3064525"/>
    <lineage>
        <taxon>Bacteria</taxon>
        <taxon>Bacillati</taxon>
        <taxon>Bacillota</taxon>
        <taxon>Bacilli</taxon>
        <taxon>Bacillales</taxon>
        <taxon>Paenibacillaceae</taxon>
        <taxon>Paenibacillus</taxon>
    </lineage>
</organism>
<dbReference type="Proteomes" id="UP001240171">
    <property type="component" value="Unassembled WGS sequence"/>
</dbReference>
<dbReference type="PANTHER" id="PTHR34135">
    <property type="entry name" value="LYSOZYME"/>
    <property type="match status" value="1"/>
</dbReference>
<comment type="caution">
    <text evidence="5">The sequence shown here is derived from an EMBL/GenBank/DDBJ whole genome shotgun (WGS) entry which is preliminary data.</text>
</comment>
<evidence type="ECO:0000313" key="6">
    <source>
        <dbReference type="Proteomes" id="UP001240171"/>
    </source>
</evidence>
<evidence type="ECO:0000256" key="3">
    <source>
        <dbReference type="ARBA" id="ARBA00023295"/>
    </source>
</evidence>
<dbReference type="InterPro" id="IPR017853">
    <property type="entry name" value="GH"/>
</dbReference>
<name>A0ABT9CD29_9BACL</name>
<keyword evidence="6" id="KW-1185">Reference proteome</keyword>
<dbReference type="Gene3D" id="3.20.20.80">
    <property type="entry name" value="Glycosidases"/>
    <property type="match status" value="1"/>
</dbReference>
<reference evidence="5 6" key="1">
    <citation type="submission" date="2023-07" db="EMBL/GenBank/DDBJ databases">
        <title>Paenibacillus sp. JX-17 nov. isolated from soil.</title>
        <authorList>
            <person name="Wan Y."/>
            <person name="Liu B."/>
        </authorList>
    </citation>
    <scope>NUCLEOTIDE SEQUENCE [LARGE SCALE GENOMIC DNA]</scope>
    <source>
        <strain evidence="5 6">JX-17</strain>
    </source>
</reference>
<dbReference type="PANTHER" id="PTHR34135:SF2">
    <property type="entry name" value="LYSOZYME"/>
    <property type="match status" value="1"/>
</dbReference>
<keyword evidence="3" id="KW-0326">Glycosidase</keyword>
<dbReference type="RefSeq" id="WP_305024382.1">
    <property type="nucleotide sequence ID" value="NZ_JAUQTB010000006.1"/>
</dbReference>
<dbReference type="SUPFAM" id="SSF51445">
    <property type="entry name" value="(Trans)glycosidases"/>
    <property type="match status" value="1"/>
</dbReference>
<dbReference type="PROSITE" id="PS51904">
    <property type="entry name" value="GLYCOSYL_HYDROL_F25_2"/>
    <property type="match status" value="1"/>
</dbReference>
<keyword evidence="2 5" id="KW-0378">Hydrolase</keyword>
<feature type="coiled-coil region" evidence="4">
    <location>
        <begin position="219"/>
        <end position="249"/>
    </location>
</feature>
<gene>
    <name evidence="5" type="ORF">Q5741_12220</name>
</gene>
<dbReference type="InterPro" id="IPR002053">
    <property type="entry name" value="Glyco_hydro_25"/>
</dbReference>
<evidence type="ECO:0000256" key="2">
    <source>
        <dbReference type="ARBA" id="ARBA00022801"/>
    </source>
</evidence>
<dbReference type="CDD" id="cd00599">
    <property type="entry name" value="GH25_muramidase"/>
    <property type="match status" value="1"/>
</dbReference>
<sequence>MQNRSSSDVRGIDVSHHQGTIDWAAVREDGITFAFVKASQGQRFMDPQFVRNAQEAAQAGLLTGAYHFVDAVSQSEARLEARHFAAVLQRAGGAEAFMLPPVMDYENNPGSLKPDQITVVALAFLSELEQLTGRRPIVYTGNSFAANFGPALGAYDLWIARYSSRPPTDTTAWQSWNFWQYSDSGRVAGIRGNVDLNVYDGTEQQLRSAYITKEVSPMTAEEKAAFEALQKQVAELENSRDVLKQALLEQGNVIKQQAEALASLQGRQSMRVPVWAQDAVKAAAAFSPGSPLVNTTENSSYDFYRFMVVLYRLGLFEK</sequence>
<comment type="similarity">
    <text evidence="1">Belongs to the glycosyl hydrolase 25 family.</text>
</comment>
<evidence type="ECO:0000256" key="4">
    <source>
        <dbReference type="SAM" id="Coils"/>
    </source>
</evidence>
<dbReference type="SMART" id="SM00641">
    <property type="entry name" value="Glyco_25"/>
    <property type="match status" value="1"/>
</dbReference>
<evidence type="ECO:0000256" key="1">
    <source>
        <dbReference type="ARBA" id="ARBA00010646"/>
    </source>
</evidence>
<protein>
    <submittedName>
        <fullName evidence="5">Glycoside hydrolase family 25 protein</fullName>
    </submittedName>
</protein>
<dbReference type="EMBL" id="JAUQTB010000006">
    <property type="protein sequence ID" value="MDO7907175.1"/>
    <property type="molecule type" value="Genomic_DNA"/>
</dbReference>
<dbReference type="GO" id="GO:0016787">
    <property type="term" value="F:hydrolase activity"/>
    <property type="evidence" value="ECO:0007669"/>
    <property type="project" value="UniProtKB-KW"/>
</dbReference>
<proteinExistence type="inferred from homology"/>
<keyword evidence="4" id="KW-0175">Coiled coil</keyword>